<dbReference type="Gene3D" id="1.10.150.130">
    <property type="match status" value="1"/>
</dbReference>
<dbReference type="PANTHER" id="PTHR30629">
    <property type="entry name" value="PROPHAGE INTEGRASE"/>
    <property type="match status" value="1"/>
</dbReference>
<comment type="similarity">
    <text evidence="1">Belongs to the 'phage' integrase family.</text>
</comment>
<keyword evidence="3" id="KW-0238">DNA-binding</keyword>
<sequence>MITAIQIKNLKSGSLADGKGLYVRVLGSGTKSFIVRKKINNKIFTKTLGSYPEMSIATARQLAKEYIDSLQGVESGSVKTFKDVYDEWIEFKAKQIKDVKNVKLRLNGLVAKFGHLPFHSLTTVQIGNEIKKYTANGTQKLESAKRLAIWLKQLEVYAVNSGYADSYKFQGINKIVPPPRAKPMPSVHPDNLAEILQKFKQEQIHSPSIFDITLTGFYTLLRPNEYISLKWDYIDLDNRVITLPQLS</sequence>
<dbReference type="InterPro" id="IPR011010">
    <property type="entry name" value="DNA_brk_join_enz"/>
</dbReference>
<evidence type="ECO:0000256" key="3">
    <source>
        <dbReference type="ARBA" id="ARBA00023125"/>
    </source>
</evidence>
<keyword evidence="6" id="KW-1185">Reference proteome</keyword>
<gene>
    <name evidence="5" type="primary">intA_3</name>
    <name evidence="5" type="ORF">NCTC13093_02627</name>
</gene>
<organism evidence="5 6">
    <name type="scientific">Anaerobiospirillum thomasii</name>
    <dbReference type="NCBI Taxonomy" id="179995"/>
    <lineage>
        <taxon>Bacteria</taxon>
        <taxon>Pseudomonadati</taxon>
        <taxon>Pseudomonadota</taxon>
        <taxon>Gammaproteobacteria</taxon>
        <taxon>Aeromonadales</taxon>
        <taxon>Succinivibrionaceae</taxon>
        <taxon>Anaerobiospirillum</taxon>
    </lineage>
</organism>
<dbReference type="InterPro" id="IPR050808">
    <property type="entry name" value="Phage_Integrase"/>
</dbReference>
<dbReference type="Pfam" id="PF13356">
    <property type="entry name" value="Arm-DNA-bind_3"/>
    <property type="match status" value="1"/>
</dbReference>
<evidence type="ECO:0000313" key="6">
    <source>
        <dbReference type="Proteomes" id="UP000250086"/>
    </source>
</evidence>
<dbReference type="InterPro" id="IPR010998">
    <property type="entry name" value="Integrase_recombinase_N"/>
</dbReference>
<dbReference type="Proteomes" id="UP000250086">
    <property type="component" value="Unassembled WGS sequence"/>
</dbReference>
<evidence type="ECO:0000256" key="1">
    <source>
        <dbReference type="ARBA" id="ARBA00008857"/>
    </source>
</evidence>
<dbReference type="InterPro" id="IPR025166">
    <property type="entry name" value="Integrase_DNA_bind_dom"/>
</dbReference>
<dbReference type="Gene3D" id="3.30.160.390">
    <property type="entry name" value="Integrase, DNA-binding domain"/>
    <property type="match status" value="1"/>
</dbReference>
<evidence type="ECO:0000313" key="5">
    <source>
        <dbReference type="EMBL" id="SPT78987.1"/>
    </source>
</evidence>
<dbReference type="PANTHER" id="PTHR30629:SF2">
    <property type="entry name" value="PROPHAGE INTEGRASE INTS-RELATED"/>
    <property type="match status" value="1"/>
</dbReference>
<accession>A0A2X0X7C9</accession>
<proteinExistence type="inferred from homology"/>
<dbReference type="RefSeq" id="WP_113745204.1">
    <property type="nucleotide sequence ID" value="NZ_UAPV01000010.1"/>
</dbReference>
<evidence type="ECO:0000259" key="4">
    <source>
        <dbReference type="Pfam" id="PF13356"/>
    </source>
</evidence>
<dbReference type="InterPro" id="IPR038488">
    <property type="entry name" value="Integrase_DNA-bd_sf"/>
</dbReference>
<protein>
    <submittedName>
        <fullName evidence="5">Prophage CP4-57 integrase</fullName>
    </submittedName>
</protein>
<dbReference type="AlphaFoldDB" id="A0A2X0X7C9"/>
<evidence type="ECO:0000256" key="2">
    <source>
        <dbReference type="ARBA" id="ARBA00022908"/>
    </source>
</evidence>
<name>A0A2X0X7C9_9GAMM</name>
<keyword evidence="2" id="KW-0229">DNA integration</keyword>
<reference evidence="5 6" key="1">
    <citation type="submission" date="2018-06" db="EMBL/GenBank/DDBJ databases">
        <authorList>
            <consortium name="Pathogen Informatics"/>
            <person name="Doyle S."/>
        </authorList>
    </citation>
    <scope>NUCLEOTIDE SEQUENCE [LARGE SCALE GENOMIC DNA]</scope>
    <source>
        <strain evidence="5 6">NCTC13093</strain>
    </source>
</reference>
<dbReference type="GO" id="GO:0015074">
    <property type="term" value="P:DNA integration"/>
    <property type="evidence" value="ECO:0007669"/>
    <property type="project" value="UniProtKB-KW"/>
</dbReference>
<dbReference type="EMBL" id="UAPV01000010">
    <property type="protein sequence ID" value="SPT78987.1"/>
    <property type="molecule type" value="Genomic_DNA"/>
</dbReference>
<feature type="domain" description="Integrase DNA-binding" evidence="4">
    <location>
        <begin position="3"/>
        <end position="70"/>
    </location>
</feature>
<dbReference type="SUPFAM" id="SSF56349">
    <property type="entry name" value="DNA breaking-rejoining enzymes"/>
    <property type="match status" value="1"/>
</dbReference>
<dbReference type="GO" id="GO:0003677">
    <property type="term" value="F:DNA binding"/>
    <property type="evidence" value="ECO:0007669"/>
    <property type="project" value="UniProtKB-KW"/>
</dbReference>